<evidence type="ECO:0000256" key="6">
    <source>
        <dbReference type="ARBA" id="ARBA00023284"/>
    </source>
</evidence>
<keyword evidence="6" id="KW-0676">Redox-active center</keyword>
<evidence type="ECO:0000256" key="2">
    <source>
        <dbReference type="ARBA" id="ARBA00022559"/>
    </source>
</evidence>
<dbReference type="GO" id="GO:0045454">
    <property type="term" value="P:cell redox homeostasis"/>
    <property type="evidence" value="ECO:0007669"/>
    <property type="project" value="TreeGrafter"/>
</dbReference>
<accession>A0A9P3GMW2</accession>
<keyword evidence="5" id="KW-1015">Disulfide bond</keyword>
<reference evidence="12 13" key="1">
    <citation type="submission" date="2021-08" db="EMBL/GenBank/DDBJ databases">
        <title>Draft Genome Sequence of Phanerochaete sordida strain YK-624.</title>
        <authorList>
            <person name="Mori T."/>
            <person name="Dohra H."/>
            <person name="Suzuki T."/>
            <person name="Kawagishi H."/>
            <person name="Hirai H."/>
        </authorList>
    </citation>
    <scope>NUCLEOTIDE SEQUENCE [LARGE SCALE GENOMIC DNA]</scope>
    <source>
        <strain evidence="12 13">YK-624</strain>
    </source>
</reference>
<dbReference type="InterPro" id="IPR013766">
    <property type="entry name" value="Thioredoxin_domain"/>
</dbReference>
<organism evidence="12 13">
    <name type="scientific">Phanerochaete sordida</name>
    <dbReference type="NCBI Taxonomy" id="48140"/>
    <lineage>
        <taxon>Eukaryota</taxon>
        <taxon>Fungi</taxon>
        <taxon>Dikarya</taxon>
        <taxon>Basidiomycota</taxon>
        <taxon>Agaricomycotina</taxon>
        <taxon>Agaricomycetes</taxon>
        <taxon>Polyporales</taxon>
        <taxon>Phanerochaetaceae</taxon>
        <taxon>Phanerochaete</taxon>
    </lineage>
</organism>
<evidence type="ECO:0000256" key="10">
    <source>
        <dbReference type="SAM" id="MobiDB-lite"/>
    </source>
</evidence>
<dbReference type="GO" id="GO:0005737">
    <property type="term" value="C:cytoplasm"/>
    <property type="evidence" value="ECO:0007669"/>
    <property type="project" value="TreeGrafter"/>
</dbReference>
<protein>
    <recommendedName>
        <fullName evidence="1">thioredoxin-dependent peroxiredoxin</fullName>
        <ecNumber evidence="1">1.11.1.24</ecNumber>
    </recommendedName>
    <alternativeName>
        <fullName evidence="7">Thioredoxin peroxidase</fullName>
    </alternativeName>
</protein>
<sequence>MPRSYALTGKPAPPLSLLDANGQTYNLAPESVGRPVVLFFYPKSGTYGCTKEACEFRDALVERESFKTTKAQVIGISSDPVEKQKEFVDKHKLTYPVLSDSAGEARKAYHIGKGLLGLVDARVTVVIDSKGIVRDSLEATMNYGAHVKFVTKWLEQLDAEEKQASAPPPAEPGLITEPALATEPGSDSEPPIAGQANALKMPVEPENEHGSSDVGSPAGATDLQRDELGRAAQAVQA</sequence>
<dbReference type="InterPro" id="IPR000866">
    <property type="entry name" value="AhpC/TSA"/>
</dbReference>
<keyword evidence="13" id="KW-1185">Reference proteome</keyword>
<gene>
    <name evidence="12" type="ORF">PsYK624_133820</name>
</gene>
<evidence type="ECO:0000313" key="13">
    <source>
        <dbReference type="Proteomes" id="UP000703269"/>
    </source>
</evidence>
<dbReference type="PANTHER" id="PTHR42801">
    <property type="entry name" value="THIOREDOXIN-DEPENDENT PEROXIDE REDUCTASE"/>
    <property type="match status" value="1"/>
</dbReference>
<evidence type="ECO:0000256" key="5">
    <source>
        <dbReference type="ARBA" id="ARBA00023157"/>
    </source>
</evidence>
<dbReference type="InterPro" id="IPR050924">
    <property type="entry name" value="Peroxiredoxin_BCP/PrxQ"/>
</dbReference>
<feature type="region of interest" description="Disordered" evidence="10">
    <location>
        <begin position="160"/>
        <end position="237"/>
    </location>
</feature>
<evidence type="ECO:0000256" key="1">
    <source>
        <dbReference type="ARBA" id="ARBA00013017"/>
    </source>
</evidence>
<dbReference type="AlphaFoldDB" id="A0A9P3GMW2"/>
<evidence type="ECO:0000256" key="9">
    <source>
        <dbReference type="ARBA" id="ARBA00049091"/>
    </source>
</evidence>
<dbReference type="InterPro" id="IPR036249">
    <property type="entry name" value="Thioredoxin-like_sf"/>
</dbReference>
<dbReference type="Proteomes" id="UP000703269">
    <property type="component" value="Unassembled WGS sequence"/>
</dbReference>
<dbReference type="OrthoDB" id="338622at2759"/>
<evidence type="ECO:0000313" key="12">
    <source>
        <dbReference type="EMBL" id="GJE97169.1"/>
    </source>
</evidence>
<dbReference type="Gene3D" id="3.40.30.10">
    <property type="entry name" value="Glutaredoxin"/>
    <property type="match status" value="1"/>
</dbReference>
<evidence type="ECO:0000256" key="8">
    <source>
        <dbReference type="ARBA" id="ARBA00038489"/>
    </source>
</evidence>
<dbReference type="EC" id="1.11.1.24" evidence="1"/>
<feature type="domain" description="Thioredoxin" evidence="11">
    <location>
        <begin position="6"/>
        <end position="159"/>
    </location>
</feature>
<dbReference type="PROSITE" id="PS51352">
    <property type="entry name" value="THIOREDOXIN_2"/>
    <property type="match status" value="1"/>
</dbReference>
<dbReference type="CDD" id="cd03017">
    <property type="entry name" value="PRX_BCP"/>
    <property type="match status" value="1"/>
</dbReference>
<comment type="caution">
    <text evidence="12">The sequence shown here is derived from an EMBL/GenBank/DDBJ whole genome shotgun (WGS) entry which is preliminary data.</text>
</comment>
<dbReference type="PANTHER" id="PTHR42801:SF4">
    <property type="entry name" value="AHPC_TSA FAMILY PROTEIN"/>
    <property type="match status" value="1"/>
</dbReference>
<dbReference type="GO" id="GO:0008379">
    <property type="term" value="F:thioredoxin peroxidase activity"/>
    <property type="evidence" value="ECO:0007669"/>
    <property type="project" value="TreeGrafter"/>
</dbReference>
<evidence type="ECO:0000256" key="3">
    <source>
        <dbReference type="ARBA" id="ARBA00022862"/>
    </source>
</evidence>
<evidence type="ECO:0000256" key="7">
    <source>
        <dbReference type="ARBA" id="ARBA00032824"/>
    </source>
</evidence>
<comment type="similarity">
    <text evidence="8">Belongs to the peroxiredoxin family. BCP/PrxQ subfamily.</text>
</comment>
<keyword evidence="4" id="KW-0560">Oxidoreductase</keyword>
<keyword evidence="3" id="KW-0049">Antioxidant</keyword>
<keyword evidence="2" id="KW-0575">Peroxidase</keyword>
<comment type="catalytic activity">
    <reaction evidence="9">
        <text>a hydroperoxide + [thioredoxin]-dithiol = an alcohol + [thioredoxin]-disulfide + H2O</text>
        <dbReference type="Rhea" id="RHEA:62620"/>
        <dbReference type="Rhea" id="RHEA-COMP:10698"/>
        <dbReference type="Rhea" id="RHEA-COMP:10700"/>
        <dbReference type="ChEBI" id="CHEBI:15377"/>
        <dbReference type="ChEBI" id="CHEBI:29950"/>
        <dbReference type="ChEBI" id="CHEBI:30879"/>
        <dbReference type="ChEBI" id="CHEBI:35924"/>
        <dbReference type="ChEBI" id="CHEBI:50058"/>
        <dbReference type="EC" id="1.11.1.24"/>
    </reaction>
</comment>
<dbReference type="Pfam" id="PF00578">
    <property type="entry name" value="AhpC-TSA"/>
    <property type="match status" value="1"/>
</dbReference>
<proteinExistence type="inferred from homology"/>
<evidence type="ECO:0000256" key="4">
    <source>
        <dbReference type="ARBA" id="ARBA00023002"/>
    </source>
</evidence>
<dbReference type="SUPFAM" id="SSF52833">
    <property type="entry name" value="Thioredoxin-like"/>
    <property type="match status" value="1"/>
</dbReference>
<dbReference type="GO" id="GO:0034599">
    <property type="term" value="P:cellular response to oxidative stress"/>
    <property type="evidence" value="ECO:0007669"/>
    <property type="project" value="TreeGrafter"/>
</dbReference>
<name>A0A9P3GMW2_9APHY</name>
<evidence type="ECO:0000259" key="11">
    <source>
        <dbReference type="PROSITE" id="PS51352"/>
    </source>
</evidence>
<dbReference type="EMBL" id="BPQB01000068">
    <property type="protein sequence ID" value="GJE97169.1"/>
    <property type="molecule type" value="Genomic_DNA"/>
</dbReference>